<comment type="similarity">
    <text evidence="1">Belongs to the SdhE FAD assembly factor family.</text>
</comment>
<keyword evidence="5" id="KW-1185">Reference proteome</keyword>
<dbReference type="Pfam" id="PF03937">
    <property type="entry name" value="Sdh5"/>
    <property type="match status" value="1"/>
</dbReference>
<dbReference type="AlphaFoldDB" id="A0A7W9CSJ9"/>
<keyword evidence="3" id="KW-0143">Chaperone</keyword>
<proteinExistence type="inferred from homology"/>
<evidence type="ECO:0000256" key="3">
    <source>
        <dbReference type="ARBA" id="ARBA00023186"/>
    </source>
</evidence>
<evidence type="ECO:0000313" key="5">
    <source>
        <dbReference type="Proteomes" id="UP000523821"/>
    </source>
</evidence>
<evidence type="ECO:0000256" key="1">
    <source>
        <dbReference type="ARBA" id="ARBA00008571"/>
    </source>
</evidence>
<dbReference type="GO" id="GO:0006099">
    <property type="term" value="P:tricarboxylic acid cycle"/>
    <property type="evidence" value="ECO:0007669"/>
    <property type="project" value="TreeGrafter"/>
</dbReference>
<gene>
    <name evidence="4" type="ORF">GGQ63_000158</name>
</gene>
<dbReference type="Proteomes" id="UP000523821">
    <property type="component" value="Unassembled WGS sequence"/>
</dbReference>
<name>A0A7W9CSJ9_9HYPH</name>
<reference evidence="4 5" key="1">
    <citation type="submission" date="2020-08" db="EMBL/GenBank/DDBJ databases">
        <title>Genomic Encyclopedia of Type Strains, Phase IV (KMG-IV): sequencing the most valuable type-strain genomes for metagenomic binning, comparative biology and taxonomic classification.</title>
        <authorList>
            <person name="Goeker M."/>
        </authorList>
    </citation>
    <scope>NUCLEOTIDE SEQUENCE [LARGE SCALE GENOMIC DNA]</scope>
    <source>
        <strain evidence="4 5">DSM 16268</strain>
    </source>
</reference>
<protein>
    <recommendedName>
        <fullName evidence="2">FAD assembly factor SdhE</fullName>
    </recommendedName>
</protein>
<dbReference type="EMBL" id="JACHOO010000001">
    <property type="protein sequence ID" value="MBB5751115.1"/>
    <property type="molecule type" value="Genomic_DNA"/>
</dbReference>
<accession>A0A7W9CSJ9</accession>
<dbReference type="InterPro" id="IPR005631">
    <property type="entry name" value="SDH"/>
</dbReference>
<evidence type="ECO:0000256" key="2">
    <source>
        <dbReference type="ARBA" id="ARBA00019418"/>
    </source>
</evidence>
<dbReference type="RefSeq" id="WP_183851698.1">
    <property type="nucleotide sequence ID" value="NZ_JACHOO010000001.1"/>
</dbReference>
<dbReference type="Gene3D" id="1.10.150.250">
    <property type="entry name" value="Flavinator of succinate dehydrogenase"/>
    <property type="match status" value="1"/>
</dbReference>
<dbReference type="PANTHER" id="PTHR12469:SF2">
    <property type="entry name" value="SUCCINATE DEHYDROGENASE ASSEMBLY FACTOR 2, MITOCHONDRIAL"/>
    <property type="match status" value="1"/>
</dbReference>
<comment type="caution">
    <text evidence="4">The sequence shown here is derived from an EMBL/GenBank/DDBJ whole genome shotgun (WGS) entry which is preliminary data.</text>
</comment>
<evidence type="ECO:0000313" key="4">
    <source>
        <dbReference type="EMBL" id="MBB5751115.1"/>
    </source>
</evidence>
<sequence>MSGTERSSEGLDLRRRRILFRSWHRGMRETDLLLGRFADAHVADLSEAELDGFEALMEAPDDRLYKWLVGTEAAPADFDTALFRRVLAFHQLRATS</sequence>
<organism evidence="4 5">
    <name type="scientific">Prosthecomicrobium pneumaticum</name>
    <dbReference type="NCBI Taxonomy" id="81895"/>
    <lineage>
        <taxon>Bacteria</taxon>
        <taxon>Pseudomonadati</taxon>
        <taxon>Pseudomonadota</taxon>
        <taxon>Alphaproteobacteria</taxon>
        <taxon>Hyphomicrobiales</taxon>
        <taxon>Kaistiaceae</taxon>
        <taxon>Prosthecomicrobium</taxon>
    </lineage>
</organism>
<dbReference type="PANTHER" id="PTHR12469">
    <property type="entry name" value="PROTEIN EMI5 HOMOLOG, MITOCHONDRIAL"/>
    <property type="match status" value="1"/>
</dbReference>
<dbReference type="SUPFAM" id="SSF109910">
    <property type="entry name" value="YgfY-like"/>
    <property type="match status" value="1"/>
</dbReference>
<dbReference type="InterPro" id="IPR036714">
    <property type="entry name" value="SDH_sf"/>
</dbReference>